<proteinExistence type="predicted"/>
<sequence length="127" mass="14047">MPLTIMLELACARVKKRTASPRIRLSRDGRPDMVRRTRFGTRGGAPRIRRRNRPWMVGSCSLEGPGMVGSFSLEDPGTVDSCSLEGPETVDSWSLEGPETVDSWSLEGPETVDSWSLESPRTVLLQS</sequence>
<gene>
    <name evidence="2" type="ORF">TCEB3V08_LOCUS9143</name>
</gene>
<evidence type="ECO:0000313" key="2">
    <source>
        <dbReference type="EMBL" id="CAD7407688.1"/>
    </source>
</evidence>
<dbReference type="EMBL" id="OC320274">
    <property type="protein sequence ID" value="CAD7407688.1"/>
    <property type="molecule type" value="Genomic_DNA"/>
</dbReference>
<protein>
    <submittedName>
        <fullName evidence="2">Uncharacterized protein</fullName>
    </submittedName>
</protein>
<accession>A0A7R9H3M2</accession>
<feature type="compositionally biased region" description="Basic and acidic residues" evidence="1">
    <location>
        <begin position="26"/>
        <end position="35"/>
    </location>
</feature>
<feature type="region of interest" description="Disordered" evidence="1">
    <location>
        <begin position="83"/>
        <end position="127"/>
    </location>
</feature>
<name>A0A7R9H3M2_TIMCR</name>
<feature type="region of interest" description="Disordered" evidence="1">
    <location>
        <begin position="26"/>
        <end position="47"/>
    </location>
</feature>
<dbReference type="AlphaFoldDB" id="A0A7R9H3M2"/>
<evidence type="ECO:0000256" key="1">
    <source>
        <dbReference type="SAM" id="MobiDB-lite"/>
    </source>
</evidence>
<feature type="compositionally biased region" description="Polar residues" evidence="1">
    <location>
        <begin position="113"/>
        <end position="127"/>
    </location>
</feature>
<organism evidence="2">
    <name type="scientific">Timema cristinae</name>
    <name type="common">Walking stick</name>
    <dbReference type="NCBI Taxonomy" id="61476"/>
    <lineage>
        <taxon>Eukaryota</taxon>
        <taxon>Metazoa</taxon>
        <taxon>Ecdysozoa</taxon>
        <taxon>Arthropoda</taxon>
        <taxon>Hexapoda</taxon>
        <taxon>Insecta</taxon>
        <taxon>Pterygota</taxon>
        <taxon>Neoptera</taxon>
        <taxon>Polyneoptera</taxon>
        <taxon>Phasmatodea</taxon>
        <taxon>Timematodea</taxon>
        <taxon>Timematoidea</taxon>
        <taxon>Timematidae</taxon>
        <taxon>Timema</taxon>
    </lineage>
</organism>
<reference evidence="2" key="1">
    <citation type="submission" date="2020-11" db="EMBL/GenBank/DDBJ databases">
        <authorList>
            <person name="Tran Van P."/>
        </authorList>
    </citation>
    <scope>NUCLEOTIDE SEQUENCE</scope>
</reference>